<organism evidence="4 5">
    <name type="scientific">Cellulomonas aerilata</name>
    <dbReference type="NCBI Taxonomy" id="515326"/>
    <lineage>
        <taxon>Bacteria</taxon>
        <taxon>Bacillati</taxon>
        <taxon>Actinomycetota</taxon>
        <taxon>Actinomycetes</taxon>
        <taxon>Micrococcales</taxon>
        <taxon>Cellulomonadaceae</taxon>
        <taxon>Cellulomonas</taxon>
    </lineage>
</organism>
<dbReference type="EMBL" id="BJYY01000013">
    <property type="protein sequence ID" value="GEO34206.1"/>
    <property type="molecule type" value="Genomic_DNA"/>
</dbReference>
<proteinExistence type="predicted"/>
<accession>A0A512DCL9</accession>
<feature type="domain" description="PAS" evidence="3">
    <location>
        <begin position="373"/>
        <end position="424"/>
    </location>
</feature>
<dbReference type="PANTHER" id="PTHR35526">
    <property type="entry name" value="ANTI-SIGMA-F FACTOR RSBW-RELATED"/>
    <property type="match status" value="1"/>
</dbReference>
<keyword evidence="5" id="KW-1185">Reference proteome</keyword>
<dbReference type="SUPFAM" id="SSF55785">
    <property type="entry name" value="PYP-like sensor domain (PAS domain)"/>
    <property type="match status" value="1"/>
</dbReference>
<keyword evidence="1" id="KW-0418">Kinase</keyword>
<dbReference type="SUPFAM" id="SSF55874">
    <property type="entry name" value="ATPase domain of HSP90 chaperone/DNA topoisomerase II/histidine kinase"/>
    <property type="match status" value="1"/>
</dbReference>
<name>A0A512DCL9_9CELL</name>
<comment type="caution">
    <text evidence="4">The sequence shown here is derived from an EMBL/GenBank/DDBJ whole genome shotgun (WGS) entry which is preliminary data.</text>
</comment>
<dbReference type="Gene3D" id="3.30.565.10">
    <property type="entry name" value="Histidine kinase-like ATPase, C-terminal domain"/>
    <property type="match status" value="1"/>
</dbReference>
<dbReference type="Gene3D" id="3.30.450.20">
    <property type="entry name" value="PAS domain"/>
    <property type="match status" value="1"/>
</dbReference>
<reference evidence="4 5" key="1">
    <citation type="submission" date="2019-07" db="EMBL/GenBank/DDBJ databases">
        <title>Whole genome shotgun sequence of Cellulomonas aerilata NBRC 106308.</title>
        <authorList>
            <person name="Hosoyama A."/>
            <person name="Uohara A."/>
            <person name="Ohji S."/>
            <person name="Ichikawa N."/>
        </authorList>
    </citation>
    <scope>NUCLEOTIDE SEQUENCE [LARGE SCALE GENOMIC DNA]</scope>
    <source>
        <strain evidence="4 5">NBRC 106308</strain>
    </source>
</reference>
<dbReference type="InterPro" id="IPR036890">
    <property type="entry name" value="HATPase_C_sf"/>
</dbReference>
<feature type="region of interest" description="Disordered" evidence="2">
    <location>
        <begin position="247"/>
        <end position="267"/>
    </location>
</feature>
<feature type="region of interest" description="Disordered" evidence="2">
    <location>
        <begin position="1"/>
        <end position="42"/>
    </location>
</feature>
<evidence type="ECO:0000259" key="3">
    <source>
        <dbReference type="PROSITE" id="PS50112"/>
    </source>
</evidence>
<dbReference type="CDD" id="cd00130">
    <property type="entry name" value="PAS"/>
    <property type="match status" value="1"/>
</dbReference>
<dbReference type="InterPro" id="IPR050267">
    <property type="entry name" value="Anti-sigma-factor_SerPK"/>
</dbReference>
<evidence type="ECO:0000313" key="4">
    <source>
        <dbReference type="EMBL" id="GEO34206.1"/>
    </source>
</evidence>
<dbReference type="AlphaFoldDB" id="A0A512DCL9"/>
<dbReference type="InterPro" id="IPR003594">
    <property type="entry name" value="HATPase_dom"/>
</dbReference>
<dbReference type="InterPro" id="IPR000014">
    <property type="entry name" value="PAS"/>
</dbReference>
<evidence type="ECO:0000256" key="2">
    <source>
        <dbReference type="SAM" id="MobiDB-lite"/>
    </source>
</evidence>
<evidence type="ECO:0000313" key="5">
    <source>
        <dbReference type="Proteomes" id="UP000321181"/>
    </source>
</evidence>
<sequence>MASVERVDEGRAPGTSRSGPDARSAGAPRRTVTLAPDPSSPAHARDLLRQVLAGAGRLECLDAAELACTELVTNAVLHAHTTIDVTVEVGDVVRVEVRDRNPTLPSRRHYDPHATTGRGLALVAALTDEHGVTDAGTAGKTMWFTVGVDHDHRTDDELTSVWDAAEWDADLPTRRQAPAPGPVRTREVQLLGLPSGLWLAARQHHDALLRELALYAAWHDELAVDVVATDRARSTLSGAVVAAVERRRRTQAAEPPDGTTQGPWENAPVDLTLDIPLEAGGDFAAMQDTLDAAEHLARTGHLLARPGLAEVVAVRDWACEQVVAQLAGVQPAAWPGADQERFTREVHPRQGDDLEAFDLLTVRCSSACVAAGDDSNRIVAVSEPLARLVGCAPEELVGRRIVVLVPPRFREAHVAGFTRHLSTGEVHVLGVPVTVPVLRADGSEVLCRLLIERSTATGGRSMYVASIEPVDEVAGASDRRAV</sequence>
<dbReference type="Proteomes" id="UP000321181">
    <property type="component" value="Unassembled WGS sequence"/>
</dbReference>
<dbReference type="PROSITE" id="PS50112">
    <property type="entry name" value="PAS"/>
    <property type="match status" value="1"/>
</dbReference>
<dbReference type="CDD" id="cd16936">
    <property type="entry name" value="HATPase_RsbW-like"/>
    <property type="match status" value="1"/>
</dbReference>
<keyword evidence="1" id="KW-0808">Transferase</keyword>
<evidence type="ECO:0000256" key="1">
    <source>
        <dbReference type="ARBA" id="ARBA00022527"/>
    </source>
</evidence>
<feature type="compositionally biased region" description="Basic and acidic residues" evidence="2">
    <location>
        <begin position="1"/>
        <end position="11"/>
    </location>
</feature>
<dbReference type="PANTHER" id="PTHR35526:SF3">
    <property type="entry name" value="ANTI-SIGMA-F FACTOR RSBW"/>
    <property type="match status" value="1"/>
</dbReference>
<gene>
    <name evidence="4" type="ORF">CAE01nite_19310</name>
</gene>
<dbReference type="InterPro" id="IPR035965">
    <property type="entry name" value="PAS-like_dom_sf"/>
</dbReference>
<dbReference type="NCBIfam" id="TIGR00229">
    <property type="entry name" value="sensory_box"/>
    <property type="match status" value="1"/>
</dbReference>
<dbReference type="Pfam" id="PF13581">
    <property type="entry name" value="HATPase_c_2"/>
    <property type="match status" value="1"/>
</dbReference>
<keyword evidence="1" id="KW-0723">Serine/threonine-protein kinase</keyword>
<protein>
    <recommendedName>
        <fullName evidence="3">PAS domain-containing protein</fullName>
    </recommendedName>
</protein>
<dbReference type="GO" id="GO:0004674">
    <property type="term" value="F:protein serine/threonine kinase activity"/>
    <property type="evidence" value="ECO:0007669"/>
    <property type="project" value="UniProtKB-KW"/>
</dbReference>